<dbReference type="VEuPathDB" id="CryptoDB:Cvel_8201"/>
<dbReference type="SUPFAM" id="SSF50182">
    <property type="entry name" value="Sm-like ribonucleoproteins"/>
    <property type="match status" value="1"/>
</dbReference>
<accession>A0A0G4HS42</accession>
<feature type="compositionally biased region" description="Polar residues" evidence="5">
    <location>
        <begin position="524"/>
        <end position="534"/>
    </location>
</feature>
<dbReference type="EMBL" id="CDMZ01003653">
    <property type="protein sequence ID" value="CEM47133.1"/>
    <property type="molecule type" value="Genomic_DNA"/>
</dbReference>
<dbReference type="GO" id="GO:0005262">
    <property type="term" value="F:calcium channel activity"/>
    <property type="evidence" value="ECO:0007669"/>
    <property type="project" value="TreeGrafter"/>
</dbReference>
<gene>
    <name evidence="8" type="ORF">Cvel_8201</name>
</gene>
<feature type="transmembrane region" description="Helical" evidence="6">
    <location>
        <begin position="778"/>
        <end position="799"/>
    </location>
</feature>
<feature type="transmembrane region" description="Helical" evidence="6">
    <location>
        <begin position="150"/>
        <end position="172"/>
    </location>
</feature>
<feature type="domain" description="Mechanosensitive ion channel MscS" evidence="7">
    <location>
        <begin position="828"/>
        <end position="906"/>
    </location>
</feature>
<feature type="compositionally biased region" description="Polar residues" evidence="5">
    <location>
        <begin position="612"/>
        <end position="629"/>
    </location>
</feature>
<evidence type="ECO:0000256" key="6">
    <source>
        <dbReference type="SAM" id="Phobius"/>
    </source>
</evidence>
<comment type="subcellular location">
    <subcellularLocation>
        <location evidence="1">Membrane</location>
    </subcellularLocation>
</comment>
<dbReference type="GO" id="GO:0006874">
    <property type="term" value="P:intracellular calcium ion homeostasis"/>
    <property type="evidence" value="ECO:0007669"/>
    <property type="project" value="TreeGrafter"/>
</dbReference>
<feature type="compositionally biased region" description="Low complexity" evidence="5">
    <location>
        <begin position="662"/>
        <end position="679"/>
    </location>
</feature>
<sequence length="1056" mass="117302">MPKSVSIPRQPRKEGDVPALGHEDDVSNGDGEKTPFKPRVLFAPPSPARGGLADRTFDRTTKSADSIWSSASVFPPPSSENVPDWSSDNSRLPFTCCGLIPSILNFFQATIVEVVLFFALLVIASILLYNNFDTGKVPGELLLSKILFQIAFAHLFSKILVFPLRAVVKWGCRRFDPQHKRAFSIVINTSDPALWHFLFSCTMIAVWDLWMVPLVHSRTLGFFSRVSEDHELESAYEYLHKTFGYRLQTVRMVLIVATLYSVKRLLLDAAFIYFSVAAFAARSGVLQGVLLRFDCFFLLNARADTDEDAGSDKSENESESTAPVVVSPKSTSQRKGQEKEKQFISTKSKHLRLPIFRALRLSLRGAEGQDADDLQSQRDLEAALRRISAAREECKHLPAGPLRLRVRNRAADSHFENSQLQNANSVLKHIPMHIPLLSKPSSAKSQTDIQSQAPLPKAKTHEEEDFNEDKDGHLESISTPAFLRRDFENLDFGAEQPPPTGAFRTPTQTPPLPPAPQTDPLTNPPKQSMTTVRPSESVEPKQEADLRSNPCPMSWWQLYRALQVLKHTRLVVVLGGQEVALHSQKAARRAAAALFQELADREEDENEASRTAAGSQPASPAELSQQQAASIPARGVIRKTVKTACDIHRENREGEGEDRPDSFSFSAERSESFSTQQRESQSHSSREGERKIPRNGVCTCWERGPGLGERKKEVILLDVKPFGRYLPPEAVDFFAAFVDPSGDGLVTPREFADCLGDTLKDRDALREALLSREGIGEVVTTLLNGLLWFVLLIAVAVVFEIQVFQALTAFVGTAGVMAVVGLFLSGMLTNMIDSLVFVFFQHPYEINDLVKVPLITESGGFGASYNILCRVKGISIMTTTFQTTTNLVYIVPNYILARQPIMNRSRCGTAKVQLFFRFLPTTSEKTMEEMHAALSAYLAERPTEWNDKELFTMVQELRGGAYLQWKVGLTSKMTYNTMKEVIRCRDRIIFFIHQEAERHGIVYKAPVQPVEQSGSAAGLGTIPTSVFPPDGTIEQQQKAREGASTAGVLPSGALAF</sequence>
<keyword evidence="3 6" id="KW-1133">Transmembrane helix</keyword>
<evidence type="ECO:0000259" key="7">
    <source>
        <dbReference type="Pfam" id="PF00924"/>
    </source>
</evidence>
<feature type="transmembrane region" description="Helical" evidence="6">
    <location>
        <begin position="243"/>
        <end position="262"/>
    </location>
</feature>
<feature type="compositionally biased region" description="Polar residues" evidence="5">
    <location>
        <begin position="439"/>
        <end position="453"/>
    </location>
</feature>
<feature type="transmembrane region" description="Helical" evidence="6">
    <location>
        <begin position="111"/>
        <end position="130"/>
    </location>
</feature>
<feature type="region of interest" description="Disordered" evidence="5">
    <location>
        <begin position="1"/>
        <end position="54"/>
    </location>
</feature>
<dbReference type="PANTHER" id="PTHR31323">
    <property type="entry name" value="MECHANOSENSITIVE ION CHANNEL PROTEIN MSY2"/>
    <property type="match status" value="1"/>
</dbReference>
<dbReference type="InterPro" id="IPR010920">
    <property type="entry name" value="LSM_dom_sf"/>
</dbReference>
<feature type="region of interest" description="Disordered" evidence="5">
    <location>
        <begin position="491"/>
        <end position="547"/>
    </location>
</feature>
<name>A0A0G4HS42_9ALVE</name>
<feature type="compositionally biased region" description="Basic and acidic residues" evidence="5">
    <location>
        <begin position="11"/>
        <end position="35"/>
    </location>
</feature>
<feature type="transmembrane region" description="Helical" evidence="6">
    <location>
        <begin position="193"/>
        <end position="212"/>
    </location>
</feature>
<keyword evidence="4 6" id="KW-0472">Membrane</keyword>
<proteinExistence type="predicted"/>
<feature type="compositionally biased region" description="Pro residues" evidence="5">
    <location>
        <begin position="508"/>
        <end position="517"/>
    </location>
</feature>
<evidence type="ECO:0000256" key="5">
    <source>
        <dbReference type="SAM" id="MobiDB-lite"/>
    </source>
</evidence>
<dbReference type="InterPro" id="IPR023408">
    <property type="entry name" value="MscS_beta-dom_sf"/>
</dbReference>
<protein>
    <recommendedName>
        <fullName evidence="7">Mechanosensitive ion channel MscS domain-containing protein</fullName>
    </recommendedName>
</protein>
<organism evidence="8">
    <name type="scientific">Chromera velia CCMP2878</name>
    <dbReference type="NCBI Taxonomy" id="1169474"/>
    <lineage>
        <taxon>Eukaryota</taxon>
        <taxon>Sar</taxon>
        <taxon>Alveolata</taxon>
        <taxon>Colpodellida</taxon>
        <taxon>Chromeraceae</taxon>
        <taxon>Chromera</taxon>
    </lineage>
</organism>
<feature type="compositionally biased region" description="Basic and acidic residues" evidence="5">
    <location>
        <begin position="680"/>
        <end position="691"/>
    </location>
</feature>
<feature type="compositionally biased region" description="Basic and acidic residues" evidence="5">
    <location>
        <begin position="536"/>
        <end position="546"/>
    </location>
</feature>
<dbReference type="InterPro" id="IPR018247">
    <property type="entry name" value="EF_Hand_1_Ca_BS"/>
</dbReference>
<evidence type="ECO:0000313" key="8">
    <source>
        <dbReference type="EMBL" id="CEM47133.1"/>
    </source>
</evidence>
<feature type="region of interest" description="Disordered" evidence="5">
    <location>
        <begin position="648"/>
        <end position="691"/>
    </location>
</feature>
<dbReference type="InterPro" id="IPR006685">
    <property type="entry name" value="MscS_channel_2nd"/>
</dbReference>
<dbReference type="GO" id="GO:0016020">
    <property type="term" value="C:membrane"/>
    <property type="evidence" value="ECO:0007669"/>
    <property type="project" value="UniProtKB-SubCell"/>
</dbReference>
<feature type="transmembrane region" description="Helical" evidence="6">
    <location>
        <begin position="269"/>
        <end position="290"/>
    </location>
</feature>
<feature type="transmembrane region" description="Helical" evidence="6">
    <location>
        <begin position="806"/>
        <end position="828"/>
    </location>
</feature>
<reference evidence="8" key="1">
    <citation type="submission" date="2014-11" db="EMBL/GenBank/DDBJ databases">
        <authorList>
            <person name="Otto D Thomas"/>
            <person name="Naeem Raeece"/>
        </authorList>
    </citation>
    <scope>NUCLEOTIDE SEQUENCE</scope>
</reference>
<feature type="compositionally biased region" description="Basic and acidic residues" evidence="5">
    <location>
        <begin position="648"/>
        <end position="661"/>
    </location>
</feature>
<evidence type="ECO:0000256" key="3">
    <source>
        <dbReference type="ARBA" id="ARBA00022989"/>
    </source>
</evidence>
<feature type="region of interest" description="Disordered" evidence="5">
    <location>
        <begin position="600"/>
        <end position="632"/>
    </location>
</feature>
<evidence type="ECO:0000256" key="1">
    <source>
        <dbReference type="ARBA" id="ARBA00004370"/>
    </source>
</evidence>
<evidence type="ECO:0000256" key="2">
    <source>
        <dbReference type="ARBA" id="ARBA00022692"/>
    </source>
</evidence>
<dbReference type="AlphaFoldDB" id="A0A0G4HS42"/>
<feature type="region of interest" description="Disordered" evidence="5">
    <location>
        <begin position="438"/>
        <end position="474"/>
    </location>
</feature>
<dbReference type="PhylomeDB" id="A0A0G4HS42"/>
<dbReference type="PROSITE" id="PS00018">
    <property type="entry name" value="EF_HAND_1"/>
    <property type="match status" value="1"/>
</dbReference>
<dbReference type="Gene3D" id="2.30.30.60">
    <property type="match status" value="1"/>
</dbReference>
<keyword evidence="2 6" id="KW-0812">Transmembrane</keyword>
<feature type="region of interest" description="Disordered" evidence="5">
    <location>
        <begin position="306"/>
        <end position="345"/>
    </location>
</feature>
<dbReference type="Pfam" id="PF00924">
    <property type="entry name" value="MS_channel_2nd"/>
    <property type="match status" value="1"/>
</dbReference>
<evidence type="ECO:0000256" key="4">
    <source>
        <dbReference type="ARBA" id="ARBA00023136"/>
    </source>
</evidence>
<dbReference type="PANTHER" id="PTHR31323:SF1">
    <property type="entry name" value="MECHANOSENSITIVE ION CHANNEL PROTEIN"/>
    <property type="match status" value="1"/>
</dbReference>